<evidence type="ECO:0000313" key="2">
    <source>
        <dbReference type="EMBL" id="KFB53667.1"/>
    </source>
</evidence>
<reference evidence="3" key="2">
    <citation type="submission" date="2020-05" db="UniProtKB">
        <authorList>
            <consortium name="EnsemblMetazoa"/>
        </authorList>
    </citation>
    <scope>IDENTIFICATION</scope>
</reference>
<sequence>MANNSSTTERLLDSPTESYSSKALTPVIRIEPRPNSSRHKRVRIFFPRGSRADRRKATTLLARSAPNPENHQVIPRRSANGTDQ</sequence>
<feature type="region of interest" description="Disordered" evidence="1">
    <location>
        <begin position="61"/>
        <end position="84"/>
    </location>
</feature>
<dbReference type="Proteomes" id="UP000030765">
    <property type="component" value="Unassembled WGS sequence"/>
</dbReference>
<dbReference type="AlphaFoldDB" id="A0A084WTX3"/>
<evidence type="ECO:0000313" key="4">
    <source>
        <dbReference type="Proteomes" id="UP000030765"/>
    </source>
</evidence>
<proteinExistence type="predicted"/>
<dbReference type="VEuPathDB" id="VectorBase:ASIC021914"/>
<gene>
    <name evidence="2" type="ORF">ZHAS_00021914</name>
</gene>
<keyword evidence="4" id="KW-1185">Reference proteome</keyword>
<evidence type="ECO:0000313" key="3">
    <source>
        <dbReference type="EnsemblMetazoa" id="ASIC021914-PA"/>
    </source>
</evidence>
<dbReference type="EMBL" id="ATLV01026930">
    <property type="status" value="NOT_ANNOTATED_CDS"/>
    <property type="molecule type" value="Genomic_DNA"/>
</dbReference>
<feature type="compositionally biased region" description="Polar residues" evidence="1">
    <location>
        <begin position="1"/>
        <end position="23"/>
    </location>
</feature>
<protein>
    <submittedName>
        <fullName evidence="2 3">Uncharacterized protein</fullName>
    </submittedName>
</protein>
<name>A0A084WTX3_ANOSI</name>
<accession>A0A084WTX3</accession>
<reference evidence="2 4" key="1">
    <citation type="journal article" date="2014" name="BMC Genomics">
        <title>Genome sequence of Anopheles sinensis provides insight into genetics basis of mosquito competence for malaria parasites.</title>
        <authorList>
            <person name="Zhou D."/>
            <person name="Zhang D."/>
            <person name="Ding G."/>
            <person name="Shi L."/>
            <person name="Hou Q."/>
            <person name="Ye Y."/>
            <person name="Xu Y."/>
            <person name="Zhou H."/>
            <person name="Xiong C."/>
            <person name="Li S."/>
            <person name="Yu J."/>
            <person name="Hong S."/>
            <person name="Yu X."/>
            <person name="Zou P."/>
            <person name="Chen C."/>
            <person name="Chang X."/>
            <person name="Wang W."/>
            <person name="Lv Y."/>
            <person name="Sun Y."/>
            <person name="Ma L."/>
            <person name="Shen B."/>
            <person name="Zhu C."/>
        </authorList>
    </citation>
    <scope>NUCLEOTIDE SEQUENCE [LARGE SCALE GENOMIC DNA]</scope>
</reference>
<feature type="region of interest" description="Disordered" evidence="1">
    <location>
        <begin position="1"/>
        <end position="39"/>
    </location>
</feature>
<evidence type="ECO:0000256" key="1">
    <source>
        <dbReference type="SAM" id="MobiDB-lite"/>
    </source>
</evidence>
<dbReference type="EMBL" id="KE525420">
    <property type="protein sequence ID" value="KFB53667.1"/>
    <property type="molecule type" value="Genomic_DNA"/>
</dbReference>
<dbReference type="EnsemblMetazoa" id="ASIC021914-RA">
    <property type="protein sequence ID" value="ASIC021914-PA"/>
    <property type="gene ID" value="ASIC021914"/>
</dbReference>
<organism evidence="2">
    <name type="scientific">Anopheles sinensis</name>
    <name type="common">Mosquito</name>
    <dbReference type="NCBI Taxonomy" id="74873"/>
    <lineage>
        <taxon>Eukaryota</taxon>
        <taxon>Metazoa</taxon>
        <taxon>Ecdysozoa</taxon>
        <taxon>Arthropoda</taxon>
        <taxon>Hexapoda</taxon>
        <taxon>Insecta</taxon>
        <taxon>Pterygota</taxon>
        <taxon>Neoptera</taxon>
        <taxon>Endopterygota</taxon>
        <taxon>Diptera</taxon>
        <taxon>Nematocera</taxon>
        <taxon>Culicoidea</taxon>
        <taxon>Culicidae</taxon>
        <taxon>Anophelinae</taxon>
        <taxon>Anopheles</taxon>
    </lineage>
</organism>